<organism evidence="8 9">
    <name type="scientific">Novosphingobium mathurense</name>
    <dbReference type="NCBI Taxonomy" id="428990"/>
    <lineage>
        <taxon>Bacteria</taxon>
        <taxon>Pseudomonadati</taxon>
        <taxon>Pseudomonadota</taxon>
        <taxon>Alphaproteobacteria</taxon>
        <taxon>Sphingomonadales</taxon>
        <taxon>Sphingomonadaceae</taxon>
        <taxon>Novosphingobium</taxon>
    </lineage>
</organism>
<name>A0A1U6GSD0_9SPHN</name>
<evidence type="ECO:0000259" key="6">
    <source>
        <dbReference type="Pfam" id="PF01266"/>
    </source>
</evidence>
<dbReference type="InterPro" id="IPR051473">
    <property type="entry name" value="P2Ox-like"/>
</dbReference>
<comment type="similarity">
    <text evidence="2">Belongs to the GMC oxidoreductase family.</text>
</comment>
<gene>
    <name evidence="8" type="ORF">SAMN06295987_101235</name>
</gene>
<comment type="cofactor">
    <cofactor evidence="1">
        <name>FAD</name>
        <dbReference type="ChEBI" id="CHEBI:57692"/>
    </cofactor>
</comment>
<proteinExistence type="inferred from homology"/>
<dbReference type="PANTHER" id="PTHR42784:SF1">
    <property type="entry name" value="PYRANOSE 2-OXIDASE"/>
    <property type="match status" value="1"/>
</dbReference>
<evidence type="ECO:0000256" key="2">
    <source>
        <dbReference type="ARBA" id="ARBA00010790"/>
    </source>
</evidence>
<dbReference type="InterPro" id="IPR006076">
    <property type="entry name" value="FAD-dep_OxRdtase"/>
</dbReference>
<dbReference type="Gene3D" id="3.50.50.60">
    <property type="entry name" value="FAD/NAD(P)-binding domain"/>
    <property type="match status" value="2"/>
</dbReference>
<dbReference type="GO" id="GO:0016614">
    <property type="term" value="F:oxidoreductase activity, acting on CH-OH group of donors"/>
    <property type="evidence" value="ECO:0007669"/>
    <property type="project" value="InterPro"/>
</dbReference>
<evidence type="ECO:0000313" key="8">
    <source>
        <dbReference type="EMBL" id="SLJ86408.1"/>
    </source>
</evidence>
<dbReference type="Pfam" id="PF01266">
    <property type="entry name" value="DAO"/>
    <property type="match status" value="1"/>
</dbReference>
<sequence>MLVDLVRNLEAADRQFDVCVIGAGAAGVTIARELMRAGHRVCLAESGGMDFEEKTQALYKGENIGHEYYDLEESRLRFFGGTVSIWGGRCALLDEIDFAKRSWVPHSGWPITRDDIMPYYRRAQDIFEIGPFEWGDAYRLCGIADQGFSPDKLATDLWRFDEATERFAQGRARDLIDAPNLMILLHANAVKLQASANGAEIEHVEVRTLGGQSARIKAKHYVLACGAIENVRLMLASDDVCAGGIGNGRDRLGRFFMEHPTGRIGKVETDRPFDLWAAYQKRFMKSGPPLAPVLRLADGLQESEGAMNSIVTFKLQRPPEKGVALGNKLYGTIKHSLNPDRTGRKLDHIYRGLRAWFHRVVRERVEAAMANTGMTGLYMIIRGEQAPNPDSRIVLSQTRNALGERQADLNWQLDPLDKHTARVFARVFGEELRRMGRGSVTPSEWISDAANDWPVDPTVGNHPIAGYHHMGGARMSDDPATGVVDADCKVHSVANLHLAGSSVFATAGWANPTFTLVALALRLAERLDGQLQAK</sequence>
<dbReference type="Pfam" id="PF05199">
    <property type="entry name" value="GMC_oxred_C"/>
    <property type="match status" value="1"/>
</dbReference>
<accession>A0A1U6GSD0</accession>
<keyword evidence="4" id="KW-0274">FAD</keyword>
<dbReference type="STRING" id="428990.SAMN06295987_101235"/>
<evidence type="ECO:0000313" key="9">
    <source>
        <dbReference type="Proteomes" id="UP000190989"/>
    </source>
</evidence>
<dbReference type="AlphaFoldDB" id="A0A1U6GSD0"/>
<evidence type="ECO:0000259" key="7">
    <source>
        <dbReference type="Pfam" id="PF05199"/>
    </source>
</evidence>
<reference evidence="9" key="1">
    <citation type="submission" date="2017-02" db="EMBL/GenBank/DDBJ databases">
        <authorList>
            <person name="Varghese N."/>
            <person name="Submissions S."/>
        </authorList>
    </citation>
    <scope>NUCLEOTIDE SEQUENCE [LARGE SCALE GENOMIC DNA]</scope>
    <source>
        <strain evidence="9">SM117</strain>
    </source>
</reference>
<evidence type="ECO:0000256" key="3">
    <source>
        <dbReference type="ARBA" id="ARBA00022630"/>
    </source>
</evidence>
<dbReference type="EMBL" id="FVZE01000001">
    <property type="protein sequence ID" value="SLJ86408.1"/>
    <property type="molecule type" value="Genomic_DNA"/>
</dbReference>
<dbReference type="InterPro" id="IPR036188">
    <property type="entry name" value="FAD/NAD-bd_sf"/>
</dbReference>
<dbReference type="InterPro" id="IPR007867">
    <property type="entry name" value="GMC_OxRtase_C"/>
</dbReference>
<feature type="domain" description="Glucose-methanol-choline oxidoreductase C-terminal" evidence="7">
    <location>
        <begin position="387"/>
        <end position="520"/>
    </location>
</feature>
<feature type="domain" description="FAD dependent oxidoreductase" evidence="6">
    <location>
        <begin position="17"/>
        <end position="227"/>
    </location>
</feature>
<protein>
    <submittedName>
        <fullName evidence="8">Choline dehydrogenase</fullName>
    </submittedName>
</protein>
<dbReference type="SUPFAM" id="SSF51905">
    <property type="entry name" value="FAD/NAD(P)-binding domain"/>
    <property type="match status" value="1"/>
</dbReference>
<evidence type="ECO:0000256" key="5">
    <source>
        <dbReference type="ARBA" id="ARBA00023002"/>
    </source>
</evidence>
<keyword evidence="9" id="KW-1185">Reference proteome</keyword>
<dbReference type="PANTHER" id="PTHR42784">
    <property type="entry name" value="PYRANOSE 2-OXIDASE"/>
    <property type="match status" value="1"/>
</dbReference>
<evidence type="ECO:0000256" key="1">
    <source>
        <dbReference type="ARBA" id="ARBA00001974"/>
    </source>
</evidence>
<keyword evidence="3" id="KW-0285">Flavoprotein</keyword>
<keyword evidence="5" id="KW-0560">Oxidoreductase</keyword>
<dbReference type="Proteomes" id="UP000190989">
    <property type="component" value="Unassembled WGS sequence"/>
</dbReference>
<dbReference type="RefSeq" id="WP_079729231.1">
    <property type="nucleotide sequence ID" value="NZ_FVZE01000001.1"/>
</dbReference>
<evidence type="ECO:0000256" key="4">
    <source>
        <dbReference type="ARBA" id="ARBA00022827"/>
    </source>
</evidence>